<reference evidence="6 7" key="1">
    <citation type="journal article" date="2016" name="Int. J. Syst. Evol. Microbiol.">
        <title>Acidipila dinghuensis sp. nov., an acidobacterium isolated from forest soil.</title>
        <authorList>
            <person name="Jiang Y.W."/>
            <person name="Wang J."/>
            <person name="Chen M.H."/>
            <person name="Lv Y.Y."/>
            <person name="Qiu L.H."/>
        </authorList>
    </citation>
    <scope>NUCLEOTIDE SEQUENCE [LARGE SCALE GENOMIC DNA]</scope>
    <source>
        <strain evidence="6 7">DHOF10</strain>
    </source>
</reference>
<dbReference type="Gene3D" id="2.60.40.1180">
    <property type="entry name" value="Golgi alpha-mannosidase II"/>
    <property type="match status" value="1"/>
</dbReference>
<dbReference type="AlphaFoldDB" id="A0A4Q1SGZ2"/>
<keyword evidence="7" id="KW-1185">Reference proteome</keyword>
<dbReference type="InterPro" id="IPR006047">
    <property type="entry name" value="GH13_cat_dom"/>
</dbReference>
<dbReference type="SUPFAM" id="SSF51445">
    <property type="entry name" value="(Trans)glycosidases"/>
    <property type="match status" value="1"/>
</dbReference>
<dbReference type="InterPro" id="IPR017853">
    <property type="entry name" value="GH"/>
</dbReference>
<keyword evidence="2" id="KW-0326">Glycosidase</keyword>
<evidence type="ECO:0000256" key="1">
    <source>
        <dbReference type="ARBA" id="ARBA00022801"/>
    </source>
</evidence>
<dbReference type="Gene3D" id="3.20.20.80">
    <property type="entry name" value="Glycosidases"/>
    <property type="match status" value="1"/>
</dbReference>
<dbReference type="PANTHER" id="PTHR10357:SF210">
    <property type="entry name" value="MALTODEXTRIN GLUCOSIDASE"/>
    <property type="match status" value="1"/>
</dbReference>
<dbReference type="SMART" id="SM00642">
    <property type="entry name" value="Aamy"/>
    <property type="match status" value="1"/>
</dbReference>
<dbReference type="Gene3D" id="2.60.40.10">
    <property type="entry name" value="Immunoglobulins"/>
    <property type="match status" value="1"/>
</dbReference>
<dbReference type="SUPFAM" id="SSF81296">
    <property type="entry name" value="E set domains"/>
    <property type="match status" value="1"/>
</dbReference>
<evidence type="ECO:0000313" key="7">
    <source>
        <dbReference type="Proteomes" id="UP000290253"/>
    </source>
</evidence>
<protein>
    <submittedName>
        <fullName evidence="6">DUF3459 domain-containing protein</fullName>
    </submittedName>
</protein>
<feature type="compositionally biased region" description="Low complexity" evidence="3">
    <location>
        <begin position="142"/>
        <end position="151"/>
    </location>
</feature>
<evidence type="ECO:0000256" key="4">
    <source>
        <dbReference type="SAM" id="SignalP"/>
    </source>
</evidence>
<dbReference type="PANTHER" id="PTHR10357">
    <property type="entry name" value="ALPHA-AMYLASE FAMILY MEMBER"/>
    <property type="match status" value="1"/>
</dbReference>
<feature type="domain" description="Glycosyl hydrolase family 13 catalytic" evidence="5">
    <location>
        <begin position="124"/>
        <end position="519"/>
    </location>
</feature>
<name>A0A4Q1SGZ2_9BACT</name>
<organism evidence="6 7">
    <name type="scientific">Silvibacterium dinghuense</name>
    <dbReference type="NCBI Taxonomy" id="1560006"/>
    <lineage>
        <taxon>Bacteria</taxon>
        <taxon>Pseudomonadati</taxon>
        <taxon>Acidobacteriota</taxon>
        <taxon>Terriglobia</taxon>
        <taxon>Terriglobales</taxon>
        <taxon>Acidobacteriaceae</taxon>
        <taxon>Silvibacterium</taxon>
    </lineage>
</organism>
<dbReference type="Pfam" id="PF00128">
    <property type="entry name" value="Alpha-amylase"/>
    <property type="match status" value="1"/>
</dbReference>
<dbReference type="InterPro" id="IPR013780">
    <property type="entry name" value="Glyco_hydro_b"/>
</dbReference>
<evidence type="ECO:0000313" key="6">
    <source>
        <dbReference type="EMBL" id="RXS96821.1"/>
    </source>
</evidence>
<dbReference type="InterPro" id="IPR013783">
    <property type="entry name" value="Ig-like_fold"/>
</dbReference>
<dbReference type="Proteomes" id="UP000290253">
    <property type="component" value="Unassembled WGS sequence"/>
</dbReference>
<dbReference type="OrthoDB" id="9805159at2"/>
<dbReference type="InterPro" id="IPR015171">
    <property type="entry name" value="Cyc-maltodext_N"/>
</dbReference>
<feature type="signal peptide" evidence="4">
    <location>
        <begin position="1"/>
        <end position="15"/>
    </location>
</feature>
<feature type="compositionally biased region" description="Basic and acidic residues" evidence="3">
    <location>
        <begin position="152"/>
        <end position="163"/>
    </location>
</feature>
<dbReference type="SUPFAM" id="SSF51011">
    <property type="entry name" value="Glycosyl hydrolase domain"/>
    <property type="match status" value="1"/>
</dbReference>
<accession>A0A4Q1SGZ2</accession>
<dbReference type="GO" id="GO:0005975">
    <property type="term" value="P:carbohydrate metabolic process"/>
    <property type="evidence" value="ECO:0007669"/>
    <property type="project" value="InterPro"/>
</dbReference>
<dbReference type="RefSeq" id="WP_129206604.1">
    <property type="nucleotide sequence ID" value="NZ_BMGU01000001.1"/>
</dbReference>
<feature type="region of interest" description="Disordered" evidence="3">
    <location>
        <begin position="133"/>
        <end position="163"/>
    </location>
</feature>
<evidence type="ECO:0000259" key="5">
    <source>
        <dbReference type="SMART" id="SM00642"/>
    </source>
</evidence>
<sequence>MAVLSALLSCAMAFAQSGAPVMSKIDPPNWWTDMPAPMLLVKGENLEGARFTFSVKNLKIAKTTISENGHWAELWLAADPDKPKQMTITAETAKGRATLPFVFEPRRAVSEGFAGFSSRDVMYLIMTDRFADGNEENDGPGAQSSATSAEAQAEREKPRGWHGGDLRGVIDHLDYLQALGITTVWVTPVYQNHEPDSYHGYGATDMYAVDEHYGTLEDYRALADALHKRGMKFVLDTVPNHVGPAIDWVSDPPEPDWFHGTKAEHRVAQGDFAPLVDPHAPWRDRRDVTEGWFANTLPDLNQENPAVEKYLIQNAIWWTEEAGLDGLRLDTFPYVGRPFWQAFHAQLHALYPNLTTVGEVFNGDPTITSAFAGGVTRAGVDTGLYTPFDFPMHFALVKVFAQGAPMTAIADVLRKDALYPHPERLVPFLGNHDTARFLTEAHGDHAAERLGMAVLLTTRGMPQIYSGDEIAMSGGDDPDNRHDFPGGFPGMKQDAFNESNRNAEQQSMYAWTNQLLALRAKSAALNQGEEQVLYVSDDALIYLRTSGEERVLVAVHRGAEDVTLHVKTEMTDAEGRSSAEILFGEGTATAEAEGLAVHLPANSVLVASLTH</sequence>
<dbReference type="GO" id="GO:0016798">
    <property type="term" value="F:hydrolase activity, acting on glycosyl bonds"/>
    <property type="evidence" value="ECO:0007669"/>
    <property type="project" value="UniProtKB-KW"/>
</dbReference>
<comment type="caution">
    <text evidence="6">The sequence shown here is derived from an EMBL/GenBank/DDBJ whole genome shotgun (WGS) entry which is preliminary data.</text>
</comment>
<keyword evidence="4" id="KW-0732">Signal</keyword>
<dbReference type="InterPro" id="IPR014756">
    <property type="entry name" value="Ig_E-set"/>
</dbReference>
<evidence type="ECO:0000256" key="2">
    <source>
        <dbReference type="ARBA" id="ARBA00023295"/>
    </source>
</evidence>
<keyword evidence="1" id="KW-0378">Hydrolase</keyword>
<dbReference type="Pfam" id="PF09087">
    <property type="entry name" value="Cyc-maltodext_N"/>
    <property type="match status" value="1"/>
</dbReference>
<proteinExistence type="predicted"/>
<feature type="chain" id="PRO_5021008555" evidence="4">
    <location>
        <begin position="16"/>
        <end position="611"/>
    </location>
</feature>
<gene>
    <name evidence="6" type="ORF">ESZ00_02410</name>
</gene>
<evidence type="ECO:0000256" key="3">
    <source>
        <dbReference type="SAM" id="MobiDB-lite"/>
    </source>
</evidence>
<dbReference type="EMBL" id="SDMK01000001">
    <property type="protein sequence ID" value="RXS96821.1"/>
    <property type="molecule type" value="Genomic_DNA"/>
</dbReference>